<evidence type="ECO:0000313" key="9">
    <source>
        <dbReference type="Proteomes" id="UP000683583"/>
    </source>
</evidence>
<dbReference type="InterPro" id="IPR001347">
    <property type="entry name" value="SIS_dom"/>
</dbReference>
<evidence type="ECO:0000313" key="7">
    <source>
        <dbReference type="EMBL" id="TKK17720.1"/>
    </source>
</evidence>
<dbReference type="Gene3D" id="1.10.10.10">
    <property type="entry name" value="Winged helix-like DNA-binding domain superfamily/Winged helix DNA-binding domain"/>
    <property type="match status" value="1"/>
</dbReference>
<dbReference type="InterPro" id="IPR035472">
    <property type="entry name" value="RpiR-like_SIS"/>
</dbReference>
<dbReference type="SUPFAM" id="SSF46689">
    <property type="entry name" value="Homeodomain-like"/>
    <property type="match status" value="1"/>
</dbReference>
<keyword evidence="2" id="KW-0238">DNA-binding</keyword>
<dbReference type="Pfam" id="PF01380">
    <property type="entry name" value="SIS"/>
    <property type="match status" value="1"/>
</dbReference>
<organism evidence="7 8">
    <name type="scientific">Enterobacter cancerogenus</name>
    <dbReference type="NCBI Taxonomy" id="69218"/>
    <lineage>
        <taxon>Bacteria</taxon>
        <taxon>Pseudomonadati</taxon>
        <taxon>Pseudomonadota</taxon>
        <taxon>Gammaproteobacteria</taxon>
        <taxon>Enterobacterales</taxon>
        <taxon>Enterobacteriaceae</taxon>
        <taxon>Enterobacter</taxon>
        <taxon>Enterobacter cloacae complex</taxon>
    </lineage>
</organism>
<accession>A0AAP8TGE8</accession>
<dbReference type="InterPro" id="IPR009057">
    <property type="entry name" value="Homeodomain-like_sf"/>
</dbReference>
<dbReference type="Proteomes" id="UP000306327">
    <property type="component" value="Unassembled WGS sequence"/>
</dbReference>
<evidence type="ECO:0000256" key="2">
    <source>
        <dbReference type="ARBA" id="ARBA00023125"/>
    </source>
</evidence>
<keyword evidence="1" id="KW-0805">Transcription regulation</keyword>
<dbReference type="AlphaFoldDB" id="A0AAP8TGE8"/>
<evidence type="ECO:0000259" key="4">
    <source>
        <dbReference type="PROSITE" id="PS51071"/>
    </source>
</evidence>
<dbReference type="KEGG" id="ecan:CWI88_19715"/>
<dbReference type="EMBL" id="CP077290">
    <property type="protein sequence ID" value="QXA51333.1"/>
    <property type="molecule type" value="Genomic_DNA"/>
</dbReference>
<evidence type="ECO:0000256" key="3">
    <source>
        <dbReference type="ARBA" id="ARBA00023163"/>
    </source>
</evidence>
<dbReference type="InterPro" id="IPR000281">
    <property type="entry name" value="HTH_RpiR"/>
</dbReference>
<evidence type="ECO:0000256" key="1">
    <source>
        <dbReference type="ARBA" id="ARBA00023015"/>
    </source>
</evidence>
<dbReference type="PROSITE" id="PS51464">
    <property type="entry name" value="SIS"/>
    <property type="match status" value="1"/>
</dbReference>
<dbReference type="PROSITE" id="PS51071">
    <property type="entry name" value="HTH_RPIR"/>
    <property type="match status" value="1"/>
</dbReference>
<dbReference type="InterPro" id="IPR046348">
    <property type="entry name" value="SIS_dom_sf"/>
</dbReference>
<dbReference type="InterPro" id="IPR036388">
    <property type="entry name" value="WH-like_DNA-bd_sf"/>
</dbReference>
<dbReference type="PANTHER" id="PTHR30514:SF1">
    <property type="entry name" value="HTH-TYPE TRANSCRIPTIONAL REGULATOR HEXR-RELATED"/>
    <property type="match status" value="1"/>
</dbReference>
<dbReference type="GO" id="GO:0003700">
    <property type="term" value="F:DNA-binding transcription factor activity"/>
    <property type="evidence" value="ECO:0007669"/>
    <property type="project" value="InterPro"/>
</dbReference>
<evidence type="ECO:0000259" key="5">
    <source>
        <dbReference type="PROSITE" id="PS51464"/>
    </source>
</evidence>
<reference evidence="7 8" key="1">
    <citation type="journal article" date="2019" name="Sci. Rep.">
        <title>Differences in resource use lead to coexistence of seed-transmitted microbial populations.</title>
        <authorList>
            <person name="Torres-Cortes G."/>
            <person name="Garcia B.J."/>
            <person name="Compant S."/>
            <person name="Rezki S."/>
            <person name="Jones P."/>
            <person name="Preveaux A."/>
            <person name="Briand M."/>
            <person name="Roulet A."/>
            <person name="Bouchez O."/>
            <person name="Jacobson D."/>
            <person name="Barret M."/>
        </authorList>
    </citation>
    <scope>NUCLEOTIDE SEQUENCE [LARGE SCALE GENOMIC DNA]</scope>
    <source>
        <strain evidence="7 8">CFBP13530</strain>
    </source>
</reference>
<dbReference type="InterPro" id="IPR047640">
    <property type="entry name" value="RpiR-like"/>
</dbReference>
<evidence type="ECO:0000313" key="6">
    <source>
        <dbReference type="EMBL" id="QXA51333.1"/>
    </source>
</evidence>
<dbReference type="EMBL" id="QGAL01000004">
    <property type="protein sequence ID" value="TKK17720.1"/>
    <property type="molecule type" value="Genomic_DNA"/>
</dbReference>
<feature type="domain" description="SIS" evidence="5">
    <location>
        <begin position="85"/>
        <end position="219"/>
    </location>
</feature>
<name>A0AAP8TGE8_9ENTR</name>
<dbReference type="GO" id="GO:0097367">
    <property type="term" value="F:carbohydrate derivative binding"/>
    <property type="evidence" value="ECO:0007669"/>
    <property type="project" value="InterPro"/>
</dbReference>
<protein>
    <submittedName>
        <fullName evidence="7">MurR/RpiR family transcriptional regulator</fullName>
    </submittedName>
</protein>
<keyword evidence="3" id="KW-0804">Transcription</keyword>
<sequence>MNSFQGSERLIFEYIQFHAHSISNISAKEIARDTFTTTTSVNRVCKKMGYKSYTELRYRFLGDQSLASPAAPCGVANEEGIVTEVSGLLVHASHIYLYARGASLTSLNYLSRFLSLASLPHLILNDMHQLTRVSKGTLVLISKSGETQSLIEMARNALRKGLKIVAITRQGSSLAALATLCWPLTIDISAVSLYQREGQLELLSAVDRIGCRLLQHDAV</sequence>
<dbReference type="SUPFAM" id="SSF53697">
    <property type="entry name" value="SIS domain"/>
    <property type="match status" value="1"/>
</dbReference>
<dbReference type="Gene3D" id="3.40.50.10490">
    <property type="entry name" value="Glucose-6-phosphate isomerase like protein, domain 1"/>
    <property type="match status" value="1"/>
</dbReference>
<dbReference type="CDD" id="cd05013">
    <property type="entry name" value="SIS_RpiR"/>
    <property type="match status" value="1"/>
</dbReference>
<dbReference type="Proteomes" id="UP000683583">
    <property type="component" value="Chromosome"/>
</dbReference>
<dbReference type="Pfam" id="PF01418">
    <property type="entry name" value="HTH_6"/>
    <property type="match status" value="1"/>
</dbReference>
<reference evidence="6 9" key="2">
    <citation type="submission" date="2021-06" db="EMBL/GenBank/DDBJ databases">
        <title>FDA dAtabase for Regulatory Grade micrObial Sequences (FDA-ARGOS): Supporting development and validation of Infectious Disease Dx tests.</title>
        <authorList>
            <person name="Sproer C."/>
            <person name="Gronow S."/>
            <person name="Severitt S."/>
            <person name="Schroder I."/>
            <person name="Tallon L."/>
            <person name="Sadzewicz L."/>
            <person name="Zhao X."/>
            <person name="Boylan J."/>
            <person name="Ott S."/>
            <person name="Bowen H."/>
            <person name="Vavikolanu K."/>
            <person name="Mehta A."/>
            <person name="Aluvathingal J."/>
            <person name="Nadendla S."/>
            <person name="Lowell S."/>
            <person name="Myers T."/>
            <person name="Yan Y."/>
        </authorList>
    </citation>
    <scope>NUCLEOTIDE SEQUENCE [LARGE SCALE GENOMIC DNA]</scope>
    <source>
        <strain evidence="6 9">FDAARGOS 1428</strain>
    </source>
</reference>
<dbReference type="RefSeq" id="WP_006179078.1">
    <property type="nucleotide sequence ID" value="NZ_CABKNU010000007.1"/>
</dbReference>
<dbReference type="GO" id="GO:0003677">
    <property type="term" value="F:DNA binding"/>
    <property type="evidence" value="ECO:0007669"/>
    <property type="project" value="UniProtKB-KW"/>
</dbReference>
<feature type="domain" description="HTH rpiR-type" evidence="4">
    <location>
        <begin position="1"/>
        <end position="67"/>
    </location>
</feature>
<evidence type="ECO:0000313" key="8">
    <source>
        <dbReference type="Proteomes" id="UP000306327"/>
    </source>
</evidence>
<dbReference type="GO" id="GO:1901135">
    <property type="term" value="P:carbohydrate derivative metabolic process"/>
    <property type="evidence" value="ECO:0007669"/>
    <property type="project" value="InterPro"/>
</dbReference>
<keyword evidence="9" id="KW-1185">Reference proteome</keyword>
<dbReference type="PANTHER" id="PTHR30514">
    <property type="entry name" value="GLUCOKINASE"/>
    <property type="match status" value="1"/>
</dbReference>
<gene>
    <name evidence="7" type="ORF">EcCFBP13530_15340</name>
    <name evidence="6" type="ORF">I6L58_10005</name>
</gene>
<proteinExistence type="predicted"/>